<evidence type="ECO:0000313" key="3">
    <source>
        <dbReference type="Proteomes" id="UP000632125"/>
    </source>
</evidence>
<protein>
    <submittedName>
        <fullName evidence="2">Uncharacterized protein</fullName>
    </submittedName>
</protein>
<organism evidence="2 3">
    <name type="scientific">Paenibacillus arenilitoris</name>
    <dbReference type="NCBI Taxonomy" id="2772299"/>
    <lineage>
        <taxon>Bacteria</taxon>
        <taxon>Bacillati</taxon>
        <taxon>Bacillota</taxon>
        <taxon>Bacilli</taxon>
        <taxon>Bacillales</taxon>
        <taxon>Paenibacillaceae</taxon>
        <taxon>Paenibacillus</taxon>
    </lineage>
</organism>
<comment type="caution">
    <text evidence="2">The sequence shown here is derived from an EMBL/GenBank/DDBJ whole genome shotgun (WGS) entry which is preliminary data.</text>
</comment>
<name>A0A927CKH5_9BACL</name>
<feature type="chain" id="PRO_5037920529" evidence="1">
    <location>
        <begin position="26"/>
        <end position="156"/>
    </location>
</feature>
<proteinExistence type="predicted"/>
<keyword evidence="1" id="KW-0732">Signal</keyword>
<accession>A0A927CKH5</accession>
<sequence>MVLKRITVLLVACFALFLHAQAAFASPGGAHRAEASSETGLKPVQVFDVQAGKVVKTIPNDRQFQTFASSWISSITGLAPQLTSDASCSFVYRIPLEKKVTFKANDIAVASDDLFLFYCKDKPPLLLVFDDARKPYLFLFGADIKPFIQKVGIPAS</sequence>
<feature type="signal peptide" evidence="1">
    <location>
        <begin position="1"/>
        <end position="25"/>
    </location>
</feature>
<dbReference type="Proteomes" id="UP000632125">
    <property type="component" value="Unassembled WGS sequence"/>
</dbReference>
<dbReference type="RefSeq" id="WP_190862029.1">
    <property type="nucleotide sequence ID" value="NZ_JACXIY010000015.1"/>
</dbReference>
<dbReference type="AlphaFoldDB" id="A0A927CKH5"/>
<evidence type="ECO:0000256" key="1">
    <source>
        <dbReference type="SAM" id="SignalP"/>
    </source>
</evidence>
<gene>
    <name evidence="2" type="ORF">IDH41_14070</name>
</gene>
<evidence type="ECO:0000313" key="2">
    <source>
        <dbReference type="EMBL" id="MBD2869714.1"/>
    </source>
</evidence>
<reference evidence="2" key="1">
    <citation type="submission" date="2020-09" db="EMBL/GenBank/DDBJ databases">
        <title>A novel bacterium of genus Paenibacillus, isolated from South China Sea.</title>
        <authorList>
            <person name="Huang H."/>
            <person name="Mo K."/>
            <person name="Hu Y."/>
        </authorList>
    </citation>
    <scope>NUCLEOTIDE SEQUENCE</scope>
    <source>
        <strain evidence="2">IB182493</strain>
    </source>
</reference>
<keyword evidence="3" id="KW-1185">Reference proteome</keyword>
<dbReference type="EMBL" id="JACXIY010000015">
    <property type="protein sequence ID" value="MBD2869714.1"/>
    <property type="molecule type" value="Genomic_DNA"/>
</dbReference>